<evidence type="ECO:0000256" key="1">
    <source>
        <dbReference type="ARBA" id="ARBA00022737"/>
    </source>
</evidence>
<dbReference type="InterPro" id="IPR011608">
    <property type="entry name" value="PRD"/>
</dbReference>
<dbReference type="Pfam" id="PF00874">
    <property type="entry name" value="PRD"/>
    <property type="match status" value="2"/>
</dbReference>
<gene>
    <name evidence="6" type="ORF">DWX20_01695</name>
</gene>
<dbReference type="PANTHER" id="PTHR30185">
    <property type="entry name" value="CRYPTIC BETA-GLUCOSIDE BGL OPERON ANTITERMINATOR"/>
    <property type="match status" value="1"/>
</dbReference>
<dbReference type="InterPro" id="IPR036634">
    <property type="entry name" value="PRD_sf"/>
</dbReference>
<evidence type="ECO:0000256" key="2">
    <source>
        <dbReference type="ARBA" id="ARBA00023015"/>
    </source>
</evidence>
<dbReference type="SUPFAM" id="SSF63520">
    <property type="entry name" value="PTS-regulatory domain, PRD"/>
    <property type="match status" value="2"/>
</dbReference>
<dbReference type="PROSITE" id="PS51372">
    <property type="entry name" value="PRD_2"/>
    <property type="match status" value="2"/>
</dbReference>
<dbReference type="InterPro" id="IPR050661">
    <property type="entry name" value="BglG_antiterminators"/>
</dbReference>
<keyword evidence="2" id="KW-0805">Transcription regulation</keyword>
<sequence>MHIMIKTENITNMPINIANIAIAMLTEKDLFTYETISQKVNLSNKTVRNNMPDIISLFQKYNINIQKSPGIGIRLFGKKEDILKCYKYCESMIHKSTQISSKIRQNSITFLLLTSFRKVTISSLERKLYITRPSIYNDLKNIIAFLSKYSIVLTKSRKNGLCISSGEKRVRHCLLDLTFHMLESNLSSYSLIPEIYQYLSNVSRSTDIQKIRKFILTTAKETSTEITESDLFRAILFVYIAFYRMQNQHFTSLNTSIEKKIKNSIVREYLANNLKNLSRYFGVQLSEEEAIYITAQLSVYLSSKDEFVYHDYTNQISTLDFTKQFTAYLNTIIKIKNTSAFEKQLYPFLEKTIQKFNFDYDCYNPNTNLIIQQYPKLFEIASSINTFTEHSMYVTLPDDAIATITLLLASVQEKQTATIICGFWSQVHPFKKELFLNILHTSILNMKLVDLKNEVELKSFKGDLILSTADQLHTTIEVIPIPELINQEFIHLLNEKIQDIREKKRASFFR</sequence>
<dbReference type="Gene3D" id="1.10.1790.10">
    <property type="entry name" value="PRD domain"/>
    <property type="match status" value="1"/>
</dbReference>
<evidence type="ECO:0000256" key="3">
    <source>
        <dbReference type="ARBA" id="ARBA00023159"/>
    </source>
</evidence>
<accession>A0A412PI00</accession>
<evidence type="ECO:0000259" key="5">
    <source>
        <dbReference type="PROSITE" id="PS51372"/>
    </source>
</evidence>
<feature type="domain" description="PRD" evidence="5">
    <location>
        <begin position="313"/>
        <end position="418"/>
    </location>
</feature>
<dbReference type="EMBL" id="QRWX01000001">
    <property type="protein sequence ID" value="RGT57789.1"/>
    <property type="molecule type" value="Genomic_DNA"/>
</dbReference>
<protein>
    <submittedName>
        <fullName evidence="6">PRD domain-containing protein</fullName>
    </submittedName>
</protein>
<reference evidence="6 7" key="1">
    <citation type="submission" date="2018-08" db="EMBL/GenBank/DDBJ databases">
        <title>A genome reference for cultivated species of the human gut microbiota.</title>
        <authorList>
            <person name="Zou Y."/>
            <person name="Xue W."/>
            <person name="Luo G."/>
        </authorList>
    </citation>
    <scope>NUCLEOTIDE SEQUENCE [LARGE SCALE GENOMIC DNA]</scope>
    <source>
        <strain evidence="6 7">AF18-46</strain>
    </source>
</reference>
<evidence type="ECO:0000313" key="6">
    <source>
        <dbReference type="EMBL" id="RGT57789.1"/>
    </source>
</evidence>
<organism evidence="6 7">
    <name type="scientific">Solobacterium moorei</name>
    <dbReference type="NCBI Taxonomy" id="102148"/>
    <lineage>
        <taxon>Bacteria</taxon>
        <taxon>Bacillati</taxon>
        <taxon>Bacillota</taxon>
        <taxon>Erysipelotrichia</taxon>
        <taxon>Erysipelotrichales</taxon>
        <taxon>Erysipelotrichaceae</taxon>
        <taxon>Solobacterium</taxon>
    </lineage>
</organism>
<evidence type="ECO:0000313" key="7">
    <source>
        <dbReference type="Proteomes" id="UP000284731"/>
    </source>
</evidence>
<proteinExistence type="predicted"/>
<keyword evidence="3" id="KW-0010">Activator</keyword>
<keyword evidence="4" id="KW-0804">Transcription</keyword>
<name>A0A412PI00_9FIRM</name>
<dbReference type="PANTHER" id="PTHR30185:SF18">
    <property type="entry name" value="TRANSCRIPTIONAL REGULATOR MTLR"/>
    <property type="match status" value="1"/>
</dbReference>
<dbReference type="Pfam" id="PF05043">
    <property type="entry name" value="Mga"/>
    <property type="match status" value="1"/>
</dbReference>
<dbReference type="GO" id="GO:0006355">
    <property type="term" value="P:regulation of DNA-templated transcription"/>
    <property type="evidence" value="ECO:0007669"/>
    <property type="project" value="InterPro"/>
</dbReference>
<feature type="domain" description="PRD" evidence="5">
    <location>
        <begin position="202"/>
        <end position="307"/>
    </location>
</feature>
<dbReference type="Proteomes" id="UP000284731">
    <property type="component" value="Unassembled WGS sequence"/>
</dbReference>
<evidence type="ECO:0000256" key="4">
    <source>
        <dbReference type="ARBA" id="ARBA00023163"/>
    </source>
</evidence>
<dbReference type="InterPro" id="IPR007737">
    <property type="entry name" value="Mga_HTH"/>
</dbReference>
<keyword evidence="1" id="KW-0677">Repeat</keyword>
<dbReference type="AlphaFoldDB" id="A0A412PI00"/>
<comment type="caution">
    <text evidence="6">The sequence shown here is derived from an EMBL/GenBank/DDBJ whole genome shotgun (WGS) entry which is preliminary data.</text>
</comment>